<proteinExistence type="predicted"/>
<dbReference type="EMBL" id="CADCTU010000800">
    <property type="protein sequence ID" value="CAA9355142.1"/>
    <property type="molecule type" value="Genomic_DNA"/>
</dbReference>
<reference evidence="2" key="1">
    <citation type="submission" date="2020-02" db="EMBL/GenBank/DDBJ databases">
        <authorList>
            <person name="Meier V. D."/>
        </authorList>
    </citation>
    <scope>NUCLEOTIDE SEQUENCE</scope>
    <source>
        <strain evidence="2">AVDCRST_MAG11</strain>
    </source>
</reference>
<feature type="compositionally biased region" description="Low complexity" evidence="1">
    <location>
        <begin position="181"/>
        <end position="190"/>
    </location>
</feature>
<evidence type="ECO:0000313" key="2">
    <source>
        <dbReference type="EMBL" id="CAA9355142.1"/>
    </source>
</evidence>
<feature type="compositionally biased region" description="Basic and acidic residues" evidence="1">
    <location>
        <begin position="156"/>
        <end position="173"/>
    </location>
</feature>
<feature type="non-terminal residue" evidence="2">
    <location>
        <position position="1"/>
    </location>
</feature>
<feature type="compositionally biased region" description="Basic and acidic residues" evidence="1">
    <location>
        <begin position="53"/>
        <end position="63"/>
    </location>
</feature>
<accession>A0A6J4MC43</accession>
<feature type="non-terminal residue" evidence="2">
    <location>
        <position position="190"/>
    </location>
</feature>
<protein>
    <submittedName>
        <fullName evidence="2">Uncharacterized protein</fullName>
    </submittedName>
</protein>
<feature type="compositionally biased region" description="Basic residues" evidence="1">
    <location>
        <begin position="64"/>
        <end position="80"/>
    </location>
</feature>
<feature type="compositionally biased region" description="Basic and acidic residues" evidence="1">
    <location>
        <begin position="97"/>
        <end position="129"/>
    </location>
</feature>
<evidence type="ECO:0000256" key="1">
    <source>
        <dbReference type="SAM" id="MobiDB-lite"/>
    </source>
</evidence>
<organism evidence="2">
    <name type="scientific">uncultured Gemmatimonadaceae bacterium</name>
    <dbReference type="NCBI Taxonomy" id="246130"/>
    <lineage>
        <taxon>Bacteria</taxon>
        <taxon>Pseudomonadati</taxon>
        <taxon>Gemmatimonadota</taxon>
        <taxon>Gemmatimonadia</taxon>
        <taxon>Gemmatimonadales</taxon>
        <taxon>Gemmatimonadaceae</taxon>
        <taxon>environmental samples</taxon>
    </lineage>
</organism>
<feature type="compositionally biased region" description="Low complexity" evidence="1">
    <location>
        <begin position="26"/>
        <end position="42"/>
    </location>
</feature>
<gene>
    <name evidence="2" type="ORF">AVDCRST_MAG11-3769</name>
</gene>
<feature type="compositionally biased region" description="Low complexity" evidence="1">
    <location>
        <begin position="142"/>
        <end position="154"/>
    </location>
</feature>
<name>A0A6J4MC43_9BACT</name>
<feature type="compositionally biased region" description="Basic and acidic residues" evidence="1">
    <location>
        <begin position="1"/>
        <end position="10"/>
    </location>
</feature>
<sequence length="190" mass="20520">GAEHSKEGARGRGSAGARRRARVVRLRAALAAERPQAAQPARRAARQRAAGHRPGERGADRAAVRARGRGRRARGRRRRDARGGARAEGQVPVGAGGDHHAARRRAGDRLRERGPRAARRLPAEHRRAADALAPRAARRPRAAAARQPGLLLLRVPDPEPRRARDARPHPREGRRARRGAARPAGAAEAL</sequence>
<feature type="region of interest" description="Disordered" evidence="1">
    <location>
        <begin position="1"/>
        <end position="190"/>
    </location>
</feature>
<dbReference type="AlphaFoldDB" id="A0A6J4MC43"/>